<reference evidence="5" key="1">
    <citation type="journal article" date="2024" name="IScience">
        <title>Strigolactones Initiate the Formation of Haustorium-like Structures in Castilleja.</title>
        <authorList>
            <person name="Buerger M."/>
            <person name="Peterson D."/>
            <person name="Chory J."/>
        </authorList>
    </citation>
    <scope>NUCLEOTIDE SEQUENCE [LARGE SCALE GENOMIC DNA]</scope>
</reference>
<dbReference type="InterPro" id="IPR012677">
    <property type="entry name" value="Nucleotide-bd_a/b_plait_sf"/>
</dbReference>
<feature type="compositionally biased region" description="Polar residues" evidence="2">
    <location>
        <begin position="651"/>
        <end position="666"/>
    </location>
</feature>
<dbReference type="PANTHER" id="PTHR14738">
    <property type="entry name" value="ZINC FINGER CCCH DOMAIN-CONTAINING PROTEIN 14"/>
    <property type="match status" value="1"/>
</dbReference>
<dbReference type="SUPFAM" id="SSF54928">
    <property type="entry name" value="RNA-binding domain, RBD"/>
    <property type="match status" value="1"/>
</dbReference>
<dbReference type="PANTHER" id="PTHR14738:SF32">
    <property type="entry name" value="RNA BINDING (RRM_RBD_RNP MOTIFS) FAMILY PROTEIN"/>
    <property type="match status" value="1"/>
</dbReference>
<name>A0ABD3C547_9LAMI</name>
<dbReference type="Gene3D" id="1.20.1390.10">
    <property type="entry name" value="PWI domain"/>
    <property type="match status" value="1"/>
</dbReference>
<dbReference type="InterPro" id="IPR035979">
    <property type="entry name" value="RBD_domain_sf"/>
</dbReference>
<dbReference type="GO" id="GO:0003723">
    <property type="term" value="F:RNA binding"/>
    <property type="evidence" value="ECO:0007669"/>
    <property type="project" value="UniProtKB-UniRule"/>
</dbReference>
<evidence type="ECO:0000256" key="1">
    <source>
        <dbReference type="PROSITE-ProRule" id="PRU00176"/>
    </source>
</evidence>
<dbReference type="EMBL" id="JAVIJP010000053">
    <property type="protein sequence ID" value="KAL3624603.1"/>
    <property type="molecule type" value="Genomic_DNA"/>
</dbReference>
<dbReference type="Pfam" id="PF00076">
    <property type="entry name" value="RRM_1"/>
    <property type="match status" value="1"/>
</dbReference>
<feature type="compositionally biased region" description="Polar residues" evidence="2">
    <location>
        <begin position="426"/>
        <end position="435"/>
    </location>
</feature>
<dbReference type="Pfam" id="PF01480">
    <property type="entry name" value="PWI"/>
    <property type="match status" value="1"/>
</dbReference>
<proteinExistence type="predicted"/>
<dbReference type="Proteomes" id="UP001632038">
    <property type="component" value="Unassembled WGS sequence"/>
</dbReference>
<dbReference type="Gene3D" id="3.30.70.330">
    <property type="match status" value="1"/>
</dbReference>
<keyword evidence="1" id="KW-0694">RNA-binding</keyword>
<keyword evidence="5" id="KW-1185">Reference proteome</keyword>
<organism evidence="4 5">
    <name type="scientific">Castilleja foliolosa</name>
    <dbReference type="NCBI Taxonomy" id="1961234"/>
    <lineage>
        <taxon>Eukaryota</taxon>
        <taxon>Viridiplantae</taxon>
        <taxon>Streptophyta</taxon>
        <taxon>Embryophyta</taxon>
        <taxon>Tracheophyta</taxon>
        <taxon>Spermatophyta</taxon>
        <taxon>Magnoliopsida</taxon>
        <taxon>eudicotyledons</taxon>
        <taxon>Gunneridae</taxon>
        <taxon>Pentapetalae</taxon>
        <taxon>asterids</taxon>
        <taxon>lamiids</taxon>
        <taxon>Lamiales</taxon>
        <taxon>Orobanchaceae</taxon>
        <taxon>Pedicularideae</taxon>
        <taxon>Castillejinae</taxon>
        <taxon>Castilleja</taxon>
    </lineage>
</organism>
<evidence type="ECO:0000256" key="2">
    <source>
        <dbReference type="SAM" id="MobiDB-lite"/>
    </source>
</evidence>
<dbReference type="AlphaFoldDB" id="A0ABD3C547"/>
<feature type="region of interest" description="Disordered" evidence="2">
    <location>
        <begin position="118"/>
        <end position="260"/>
    </location>
</feature>
<protein>
    <recommendedName>
        <fullName evidence="3">RRM domain-containing protein</fullName>
    </recommendedName>
</protein>
<feature type="compositionally biased region" description="Polar residues" evidence="2">
    <location>
        <begin position="127"/>
        <end position="136"/>
    </location>
</feature>
<evidence type="ECO:0000313" key="5">
    <source>
        <dbReference type="Proteomes" id="UP001632038"/>
    </source>
</evidence>
<feature type="region of interest" description="Disordered" evidence="2">
    <location>
        <begin position="411"/>
        <end position="450"/>
    </location>
</feature>
<feature type="domain" description="RRM" evidence="3">
    <location>
        <begin position="511"/>
        <end position="588"/>
    </location>
</feature>
<sequence>MEGDNRTFRVNNFTSDGVKRLRENINEKLKEFMGDYTDDTLVEYVIVLLKNGRSKVEAKSELNVFLGDDSDSFVSWLWDHLGSNLSLYVHPQELLDGAPKTKLTAGDEAEKIESHQIASEAEKGNSVKAQRLNNRQPKGLVRDGVEDEVPLTQNSIADIEVSQDEPPRRVVRTKPSLSPRPTIHKKTRRNEEQQPRKRPVSQSTVSAPRRLLQFAVRDAVATSRPSNVTAEPSRKRLRSVVSTSTGDLLQEEGPQRTRRTSMSAAIKAAAEAVMDVTKFRPSHNVFDRLGHATDVPNTIYYQDHERVTEDVGDGGFSVETENFDLAYHPQIDGSRLQEGNLSPFHENNVLESDFGYVGEGYDVIDERERDATDGSWFSTSGRNWVEKSVMLPYAPTTDNVDERLHRPSKALGPPAIGHNAPLRIASSVSVNTRRPQFQEESDASEMDNHKRAIGSTVATKSEVRFMKENNSPTLAFNGNAKPDTTQQQTEETVIPTVLQNTGPPTEDADSRTIFISNVHFAATKDSLSRHFNKFGEVLKVIILTDAATGQPKGSAYIEFMRKEAAELALSLDGTSFMSRLLKIVRKSAAQPDAAASVATWPRIARASSPFPVPRFGRAPFTRGVPNIYRARIPTKPGARNFQWKRGAPDSTAASEPSVQASSSIFPTPTARGLTYVRPEAKANGSSGSS</sequence>
<feature type="region of interest" description="Disordered" evidence="2">
    <location>
        <begin position="638"/>
        <end position="689"/>
    </location>
</feature>
<comment type="caution">
    <text evidence="4">The sequence shown here is derived from an EMBL/GenBank/DDBJ whole genome shotgun (WGS) entry which is preliminary data.</text>
</comment>
<dbReference type="PROSITE" id="PS50102">
    <property type="entry name" value="RRM"/>
    <property type="match status" value="1"/>
</dbReference>
<dbReference type="InterPro" id="IPR000504">
    <property type="entry name" value="RRM_dom"/>
</dbReference>
<evidence type="ECO:0000259" key="3">
    <source>
        <dbReference type="PROSITE" id="PS50102"/>
    </source>
</evidence>
<gene>
    <name evidence="4" type="ORF">CASFOL_031271</name>
</gene>
<dbReference type="InterPro" id="IPR040366">
    <property type="entry name" value="Nab2/ZC3H14"/>
</dbReference>
<dbReference type="InterPro" id="IPR002483">
    <property type="entry name" value="PWI_dom"/>
</dbReference>
<dbReference type="SMART" id="SM00360">
    <property type="entry name" value="RRM"/>
    <property type="match status" value="1"/>
</dbReference>
<accession>A0ABD3C547</accession>
<evidence type="ECO:0000313" key="4">
    <source>
        <dbReference type="EMBL" id="KAL3624603.1"/>
    </source>
</evidence>